<gene>
    <name evidence="2" type="ORF">C8F04DRAFT_1310803</name>
</gene>
<evidence type="ECO:0000256" key="1">
    <source>
        <dbReference type="SAM" id="MobiDB-lite"/>
    </source>
</evidence>
<name>A0AAD6WVE8_9AGAR</name>
<accession>A0AAD6WVE8</accession>
<protein>
    <submittedName>
        <fullName evidence="2">Uncharacterized protein</fullName>
    </submittedName>
</protein>
<sequence length="465" mass="50514">MAPPPAIAVPKKVVPQEGTLTAAQSNNVITLVEDLSTVIRLRTSLIFCFTTYTPLSAKVALSLIEGGSGKRPKRQRSAPKPLQAAGWAELGWAWGDWKLLVGGIRALRAFGDGLSARSFYPTNTSKTRPLHRFRKKAVDWPKNLAQPASSQKYFRYYGNDPSSTKSSTNLKLSEPDVMVYRKTSGRFGEIDNVDSALEQRALLNVPTKPQEDDQSIWPRYGTWFNVLPTLSLSLPPTTCKILVLAAFMVHSSLNVHLERLAKGKPPTPSTQLDAHLAVLSITCTIFGQVATLWVGHKTLQTSSATETPTNNVKPKEGDVGVAVNEGGAVTLAAERVIGFPALSVKIGTILPDNWSVVDVTIATPSGTCATFTQAASPSALKVHGKGWVDTNVNICSRAICADPAHRDRSGRYRHYQTARSSDTIESLSGNLSKSERAGPRSYKNTDSRRAAEAARVCMTDNWRGF</sequence>
<keyword evidence="3" id="KW-1185">Reference proteome</keyword>
<reference evidence="2" key="1">
    <citation type="submission" date="2023-03" db="EMBL/GenBank/DDBJ databases">
        <title>Massive genome expansion in bonnet fungi (Mycena s.s.) driven by repeated elements and novel gene families across ecological guilds.</title>
        <authorList>
            <consortium name="Lawrence Berkeley National Laboratory"/>
            <person name="Harder C.B."/>
            <person name="Miyauchi S."/>
            <person name="Viragh M."/>
            <person name="Kuo A."/>
            <person name="Thoen E."/>
            <person name="Andreopoulos B."/>
            <person name="Lu D."/>
            <person name="Skrede I."/>
            <person name="Drula E."/>
            <person name="Henrissat B."/>
            <person name="Morin E."/>
            <person name="Kohler A."/>
            <person name="Barry K."/>
            <person name="LaButti K."/>
            <person name="Morin E."/>
            <person name="Salamov A."/>
            <person name="Lipzen A."/>
            <person name="Mereny Z."/>
            <person name="Hegedus B."/>
            <person name="Baldrian P."/>
            <person name="Stursova M."/>
            <person name="Weitz H."/>
            <person name="Taylor A."/>
            <person name="Grigoriev I.V."/>
            <person name="Nagy L.G."/>
            <person name="Martin F."/>
            <person name="Kauserud H."/>
        </authorList>
    </citation>
    <scope>NUCLEOTIDE SEQUENCE</scope>
    <source>
        <strain evidence="2">CBHHK200</strain>
    </source>
</reference>
<feature type="compositionally biased region" description="Basic and acidic residues" evidence="1">
    <location>
        <begin position="433"/>
        <end position="449"/>
    </location>
</feature>
<evidence type="ECO:0000313" key="3">
    <source>
        <dbReference type="Proteomes" id="UP001218188"/>
    </source>
</evidence>
<proteinExistence type="predicted"/>
<evidence type="ECO:0000313" key="2">
    <source>
        <dbReference type="EMBL" id="KAJ7022539.1"/>
    </source>
</evidence>
<feature type="region of interest" description="Disordered" evidence="1">
    <location>
        <begin position="410"/>
        <end position="449"/>
    </location>
</feature>
<dbReference type="AlphaFoldDB" id="A0AAD6WVE8"/>
<comment type="caution">
    <text evidence="2">The sequence shown here is derived from an EMBL/GenBank/DDBJ whole genome shotgun (WGS) entry which is preliminary data.</text>
</comment>
<organism evidence="2 3">
    <name type="scientific">Mycena alexandri</name>
    <dbReference type="NCBI Taxonomy" id="1745969"/>
    <lineage>
        <taxon>Eukaryota</taxon>
        <taxon>Fungi</taxon>
        <taxon>Dikarya</taxon>
        <taxon>Basidiomycota</taxon>
        <taxon>Agaricomycotina</taxon>
        <taxon>Agaricomycetes</taxon>
        <taxon>Agaricomycetidae</taxon>
        <taxon>Agaricales</taxon>
        <taxon>Marasmiineae</taxon>
        <taxon>Mycenaceae</taxon>
        <taxon>Mycena</taxon>
    </lineage>
</organism>
<dbReference type="Proteomes" id="UP001218188">
    <property type="component" value="Unassembled WGS sequence"/>
</dbReference>
<dbReference type="EMBL" id="JARJCM010000208">
    <property type="protein sequence ID" value="KAJ7022539.1"/>
    <property type="molecule type" value="Genomic_DNA"/>
</dbReference>
<feature type="compositionally biased region" description="Polar residues" evidence="1">
    <location>
        <begin position="417"/>
        <end position="432"/>
    </location>
</feature>